<dbReference type="GO" id="GO:0004523">
    <property type="term" value="F:RNA-DNA hybrid ribonuclease activity"/>
    <property type="evidence" value="ECO:0007669"/>
    <property type="project" value="InterPro"/>
</dbReference>
<keyword evidence="3" id="KW-1185">Reference proteome</keyword>
<protein>
    <recommendedName>
        <fullName evidence="1">RNase H type-1 domain-containing protein</fullName>
    </recommendedName>
</protein>
<dbReference type="Gene3D" id="3.30.420.10">
    <property type="entry name" value="Ribonuclease H-like superfamily/Ribonuclease H"/>
    <property type="match status" value="1"/>
</dbReference>
<dbReference type="InParanoid" id="A0A7N2KP47"/>
<evidence type="ECO:0000313" key="3">
    <source>
        <dbReference type="Proteomes" id="UP000594261"/>
    </source>
</evidence>
<dbReference type="InterPro" id="IPR002156">
    <property type="entry name" value="RNaseH_domain"/>
</dbReference>
<dbReference type="Pfam" id="PF13456">
    <property type="entry name" value="RVT_3"/>
    <property type="match status" value="1"/>
</dbReference>
<evidence type="ECO:0000259" key="1">
    <source>
        <dbReference type="Pfam" id="PF13456"/>
    </source>
</evidence>
<dbReference type="EMBL" id="LRBV02000001">
    <property type="status" value="NOT_ANNOTATED_CDS"/>
    <property type="molecule type" value="Genomic_DNA"/>
</dbReference>
<dbReference type="PANTHER" id="PTHR47074:SF48">
    <property type="entry name" value="POLYNUCLEOTIDYL TRANSFERASE, RIBONUCLEASE H-LIKE SUPERFAMILY PROTEIN"/>
    <property type="match status" value="1"/>
</dbReference>
<dbReference type="Proteomes" id="UP000594261">
    <property type="component" value="Chromosome 1"/>
</dbReference>
<dbReference type="AlphaFoldDB" id="A0A7N2KP47"/>
<dbReference type="GO" id="GO:0003676">
    <property type="term" value="F:nucleic acid binding"/>
    <property type="evidence" value="ECO:0007669"/>
    <property type="project" value="InterPro"/>
</dbReference>
<proteinExistence type="predicted"/>
<reference evidence="2" key="2">
    <citation type="submission" date="2021-01" db="UniProtKB">
        <authorList>
            <consortium name="EnsemblPlants"/>
        </authorList>
    </citation>
    <scope>IDENTIFICATION</scope>
</reference>
<name>A0A7N2KP47_QUELO</name>
<dbReference type="Gramene" id="QL01p030395:mrna">
    <property type="protein sequence ID" value="QL01p030395:mrna:CDS:1"/>
    <property type="gene ID" value="QL01p030395"/>
</dbReference>
<sequence length="145" mass="16217">MGIIIRDGEGETIGVAVKFQNYGDKVQLMTEAALLALSFAADLSLYDIMIEGDCADLFLALQNPEKCLAPFGTLVEDIQWRASHFRKVVFSFTNSLYNQVAHVIAKEALKRNSIGIRVEECPPFLLNSIQIDNIWERSCDFLMVG</sequence>
<dbReference type="EnsemblPlants" id="QL01p030395:mrna">
    <property type="protein sequence ID" value="QL01p030395:mrna:CDS:1"/>
    <property type="gene ID" value="QL01p030395"/>
</dbReference>
<feature type="domain" description="RNase H type-1" evidence="1">
    <location>
        <begin position="2"/>
        <end position="108"/>
    </location>
</feature>
<accession>A0A7N2KP47</accession>
<organism evidence="2 3">
    <name type="scientific">Quercus lobata</name>
    <name type="common">Valley oak</name>
    <dbReference type="NCBI Taxonomy" id="97700"/>
    <lineage>
        <taxon>Eukaryota</taxon>
        <taxon>Viridiplantae</taxon>
        <taxon>Streptophyta</taxon>
        <taxon>Embryophyta</taxon>
        <taxon>Tracheophyta</taxon>
        <taxon>Spermatophyta</taxon>
        <taxon>Magnoliopsida</taxon>
        <taxon>eudicotyledons</taxon>
        <taxon>Gunneridae</taxon>
        <taxon>Pentapetalae</taxon>
        <taxon>rosids</taxon>
        <taxon>fabids</taxon>
        <taxon>Fagales</taxon>
        <taxon>Fagaceae</taxon>
        <taxon>Quercus</taxon>
    </lineage>
</organism>
<reference evidence="2 3" key="1">
    <citation type="journal article" date="2016" name="G3 (Bethesda)">
        <title>First Draft Assembly and Annotation of the Genome of a California Endemic Oak Quercus lobata Nee (Fagaceae).</title>
        <authorList>
            <person name="Sork V.L."/>
            <person name="Fitz-Gibbon S.T."/>
            <person name="Puiu D."/>
            <person name="Crepeau M."/>
            <person name="Gugger P.F."/>
            <person name="Sherman R."/>
            <person name="Stevens K."/>
            <person name="Langley C.H."/>
            <person name="Pellegrini M."/>
            <person name="Salzberg S.L."/>
        </authorList>
    </citation>
    <scope>NUCLEOTIDE SEQUENCE [LARGE SCALE GENOMIC DNA]</scope>
    <source>
        <strain evidence="2 3">cv. SW786</strain>
    </source>
</reference>
<dbReference type="InterPro" id="IPR036397">
    <property type="entry name" value="RNaseH_sf"/>
</dbReference>
<dbReference type="InterPro" id="IPR052929">
    <property type="entry name" value="RNase_H-like_EbsB-rel"/>
</dbReference>
<dbReference type="PANTHER" id="PTHR47074">
    <property type="entry name" value="BNAC02G40300D PROTEIN"/>
    <property type="match status" value="1"/>
</dbReference>
<evidence type="ECO:0000313" key="2">
    <source>
        <dbReference type="EnsemblPlants" id="QL01p030395:mrna:CDS:1"/>
    </source>
</evidence>